<sequence length="39" mass="4540">MSDSRRKQIQARQRKAENAKKREAKIAKKERNQAEAATN</sequence>
<dbReference type="Proteomes" id="UP000059074">
    <property type="component" value="Unassembled WGS sequence"/>
</dbReference>
<evidence type="ECO:0000313" key="3">
    <source>
        <dbReference type="Proteomes" id="UP000059074"/>
    </source>
</evidence>
<protein>
    <submittedName>
        <fullName evidence="2">Uncharacterized protein</fullName>
    </submittedName>
</protein>
<proteinExistence type="predicted"/>
<keyword evidence="3" id="KW-1185">Reference proteome</keyword>
<dbReference type="EMBL" id="LMTR01000045">
    <property type="protein sequence ID" value="KWT69395.1"/>
    <property type="molecule type" value="Genomic_DNA"/>
</dbReference>
<evidence type="ECO:0000313" key="2">
    <source>
        <dbReference type="EMBL" id="KWT69395.1"/>
    </source>
</evidence>
<comment type="caution">
    <text evidence="2">The sequence shown here is derived from an EMBL/GenBank/DDBJ whole genome shotgun (WGS) entry which is preliminary data.</text>
</comment>
<evidence type="ECO:0000256" key="1">
    <source>
        <dbReference type="SAM" id="MobiDB-lite"/>
    </source>
</evidence>
<feature type="compositionally biased region" description="Basic and acidic residues" evidence="1">
    <location>
        <begin position="14"/>
        <end position="33"/>
    </location>
</feature>
<gene>
    <name evidence="2" type="ORF">APY04_1478</name>
</gene>
<name>A0A109BJ18_HYPSL</name>
<organism evidence="2 3">
    <name type="scientific">Hyphomicrobium sulfonivorans</name>
    <dbReference type="NCBI Taxonomy" id="121290"/>
    <lineage>
        <taxon>Bacteria</taxon>
        <taxon>Pseudomonadati</taxon>
        <taxon>Pseudomonadota</taxon>
        <taxon>Alphaproteobacteria</taxon>
        <taxon>Hyphomicrobiales</taxon>
        <taxon>Hyphomicrobiaceae</taxon>
        <taxon>Hyphomicrobium</taxon>
    </lineage>
</organism>
<dbReference type="PATRIC" id="fig|121290.4.peg.2714"/>
<accession>A0A109BJ18</accession>
<feature type="region of interest" description="Disordered" evidence="1">
    <location>
        <begin position="1"/>
        <end position="39"/>
    </location>
</feature>
<dbReference type="AlphaFoldDB" id="A0A109BJ18"/>
<reference evidence="2 3" key="1">
    <citation type="submission" date="2015-10" db="EMBL/GenBank/DDBJ databases">
        <title>Transcriptomic analysis of a linuron degrading triple-species bacterial consortium.</title>
        <authorList>
            <person name="Albers P."/>
        </authorList>
    </citation>
    <scope>NUCLEOTIDE SEQUENCE [LARGE SCALE GENOMIC DNA]</scope>
    <source>
        <strain evidence="2 3">WDL6</strain>
    </source>
</reference>